<dbReference type="PANTHER" id="PTHR43318">
    <property type="entry name" value="UDP-N-ACETYLGLUCOSAMINE 4,6-DEHYDRATASE"/>
    <property type="match status" value="1"/>
</dbReference>
<sequence length="334" mass="37485">MFNGKNILITGGTGSFGKAYTKILLQNYKPNKIIIFSRDELKQFEMAISFNQPCMRYFIGDVRDKERLSYAMNDVDFVIHAAAMKHVPVAEYNPMECIKTNINGAQNVIDACLENNVEKCIALSTDKACNPVNLYGATKLASDKLFVAANNIAGNKNTKFSVARYGNVVGSRGSVVPFFKKLIKEGAKELPITDERMTRFWISLEDGVKFVLNNFEIMHGGEVFVPKIPSMKITDLAHALAPDLKTKIIGIRPGEKLHETMISSDDSHLTYEFNKYYVISPSIQFTNVKSDFSVNAKGEKGQKVKDGFSYSSDNNKEWVSEKDLLDIIDHTEFE</sequence>
<accession>A0ABY2TK73</accession>
<evidence type="ECO:0000256" key="2">
    <source>
        <dbReference type="NCBIfam" id="TIGR03589"/>
    </source>
</evidence>
<evidence type="ECO:0000256" key="1">
    <source>
        <dbReference type="ARBA" id="ARBA00007430"/>
    </source>
</evidence>
<proteinExistence type="inferred from homology"/>
<name>A0ABY2TK73_9BACT</name>
<dbReference type="CDD" id="cd05237">
    <property type="entry name" value="UDP_invert_4-6DH_SDR_e"/>
    <property type="match status" value="1"/>
</dbReference>
<dbReference type="EC" id="4.2.1.115" evidence="2"/>
<reference evidence="4 5" key="1">
    <citation type="submission" date="2018-05" db="EMBL/GenBank/DDBJ databases">
        <title>Novel Campyloabacter and Helicobacter Species and Strains.</title>
        <authorList>
            <person name="Mannion A.J."/>
            <person name="Shen Z."/>
            <person name="Fox J.G."/>
        </authorList>
    </citation>
    <scope>NUCLEOTIDE SEQUENCE [LARGE SCALE GENOMIC DNA]</scope>
    <source>
        <strain evidence="5">MIT10-5678</strain>
    </source>
</reference>
<dbReference type="InterPro" id="IPR003869">
    <property type="entry name" value="Polysac_CapD-like"/>
</dbReference>
<protein>
    <recommendedName>
        <fullName evidence="2">UDP-N-acetylglucosamine 4,6-dehydratase</fullName>
        <ecNumber evidence="2">4.2.1.115</ecNumber>
    </recommendedName>
</protein>
<dbReference type="InterPro" id="IPR036291">
    <property type="entry name" value="NAD(P)-bd_dom_sf"/>
</dbReference>
<dbReference type="RefSeq" id="WP_137623588.1">
    <property type="nucleotide sequence ID" value="NZ_NXLY01000004.1"/>
</dbReference>
<dbReference type="Gene3D" id="3.40.50.720">
    <property type="entry name" value="NAD(P)-binding Rossmann-like Domain"/>
    <property type="match status" value="1"/>
</dbReference>
<organism evidence="4 5">
    <name type="scientific">Campylobacter taeniopygiae</name>
    <dbReference type="NCBI Taxonomy" id="2510188"/>
    <lineage>
        <taxon>Bacteria</taxon>
        <taxon>Pseudomonadati</taxon>
        <taxon>Campylobacterota</taxon>
        <taxon>Epsilonproteobacteria</taxon>
        <taxon>Campylobacterales</taxon>
        <taxon>Campylobacteraceae</taxon>
        <taxon>Campylobacter</taxon>
    </lineage>
</organism>
<comment type="similarity">
    <text evidence="1">Belongs to the polysaccharide synthase family.</text>
</comment>
<dbReference type="InterPro" id="IPR051203">
    <property type="entry name" value="Polysaccharide_Synthase-Rel"/>
</dbReference>
<dbReference type="PANTHER" id="PTHR43318:SF2">
    <property type="entry name" value="UDP-N-ACETYLGLUCOSAMINE 4,6-DEHYDRATASE (INVERTING)"/>
    <property type="match status" value="1"/>
</dbReference>
<gene>
    <name evidence="4" type="primary">pseB</name>
    <name evidence="4" type="ORF">CQA75_03050</name>
</gene>
<dbReference type="EMBL" id="NXLY01000004">
    <property type="protein sequence ID" value="TKX34341.1"/>
    <property type="molecule type" value="Genomic_DNA"/>
</dbReference>
<comment type="caution">
    <text evidence="4">The sequence shown here is derived from an EMBL/GenBank/DDBJ whole genome shotgun (WGS) entry which is preliminary data.</text>
</comment>
<dbReference type="NCBIfam" id="TIGR03589">
    <property type="entry name" value="PseB"/>
    <property type="match status" value="1"/>
</dbReference>
<keyword evidence="5" id="KW-1185">Reference proteome</keyword>
<dbReference type="Proteomes" id="UP000309584">
    <property type="component" value="Unassembled WGS sequence"/>
</dbReference>
<evidence type="ECO:0000313" key="5">
    <source>
        <dbReference type="Proteomes" id="UP000309584"/>
    </source>
</evidence>
<evidence type="ECO:0000259" key="3">
    <source>
        <dbReference type="Pfam" id="PF02719"/>
    </source>
</evidence>
<dbReference type="InterPro" id="IPR020025">
    <property type="entry name" value="PseB"/>
</dbReference>
<dbReference type="SUPFAM" id="SSF51735">
    <property type="entry name" value="NAD(P)-binding Rossmann-fold domains"/>
    <property type="match status" value="1"/>
</dbReference>
<evidence type="ECO:0000313" key="4">
    <source>
        <dbReference type="EMBL" id="TKX34341.1"/>
    </source>
</evidence>
<feature type="domain" description="Polysaccharide biosynthesis protein CapD-like" evidence="3">
    <location>
        <begin position="7"/>
        <end position="280"/>
    </location>
</feature>
<dbReference type="Pfam" id="PF02719">
    <property type="entry name" value="Polysacc_synt_2"/>
    <property type="match status" value="1"/>
</dbReference>